<dbReference type="RefSeq" id="WP_200684281.1">
    <property type="nucleotide sequence ID" value="NZ_JAEPRQ010000001.1"/>
</dbReference>
<protein>
    <submittedName>
        <fullName evidence="2">Uncharacterized protein</fullName>
    </submittedName>
</protein>
<evidence type="ECO:0000256" key="1">
    <source>
        <dbReference type="SAM" id="MobiDB-lite"/>
    </source>
</evidence>
<comment type="caution">
    <text evidence="2">The sequence shown here is derived from an EMBL/GenBank/DDBJ whole genome shotgun (WGS) entry which is preliminary data.</text>
</comment>
<accession>A0A934SDG3</accession>
<evidence type="ECO:0000313" key="2">
    <source>
        <dbReference type="EMBL" id="MBK4215335.1"/>
    </source>
</evidence>
<dbReference type="Proteomes" id="UP000640485">
    <property type="component" value="Unassembled WGS sequence"/>
</dbReference>
<dbReference type="EMBL" id="JAEPRQ010000001">
    <property type="protein sequence ID" value="MBK4215335.1"/>
    <property type="molecule type" value="Genomic_DNA"/>
</dbReference>
<organism evidence="2 3">
    <name type="scientific">Paracoccus caeni</name>
    <dbReference type="NCBI Taxonomy" id="657651"/>
    <lineage>
        <taxon>Bacteria</taxon>
        <taxon>Pseudomonadati</taxon>
        <taxon>Pseudomonadota</taxon>
        <taxon>Alphaproteobacteria</taxon>
        <taxon>Rhodobacterales</taxon>
        <taxon>Paracoccaceae</taxon>
        <taxon>Paracoccus</taxon>
    </lineage>
</organism>
<sequence length="78" mass="8039">MSKDGENDSLHRTLDRLVEQGGYQNRSDALDALLGAVAQQTGAAEVKVPPASAPQGPKGGTGGQVIIPLELPKQGFAD</sequence>
<dbReference type="GO" id="GO:0006355">
    <property type="term" value="P:regulation of DNA-templated transcription"/>
    <property type="evidence" value="ECO:0007669"/>
    <property type="project" value="InterPro"/>
</dbReference>
<gene>
    <name evidence="2" type="ORF">JJJ17_05285</name>
</gene>
<dbReference type="InterPro" id="IPR013321">
    <property type="entry name" value="Arc_rbn_hlx_hlx"/>
</dbReference>
<dbReference type="Gene3D" id="1.10.1220.10">
    <property type="entry name" value="Met repressor-like"/>
    <property type="match status" value="1"/>
</dbReference>
<reference evidence="2" key="1">
    <citation type="submission" date="2021-01" db="EMBL/GenBank/DDBJ databases">
        <title>Paracoccus amoyensis sp. nov., isolated from the surface seawater along the coast of Xiamen Island, China.</title>
        <authorList>
            <person name="Lyu L."/>
        </authorList>
    </citation>
    <scope>NUCLEOTIDE SEQUENCE</scope>
    <source>
        <strain evidence="2">MJ17</strain>
    </source>
</reference>
<evidence type="ECO:0000313" key="3">
    <source>
        <dbReference type="Proteomes" id="UP000640485"/>
    </source>
</evidence>
<feature type="region of interest" description="Disordered" evidence="1">
    <location>
        <begin position="42"/>
        <end position="78"/>
    </location>
</feature>
<dbReference type="CDD" id="cd22231">
    <property type="entry name" value="RHH_NikR_HicB-like"/>
    <property type="match status" value="1"/>
</dbReference>
<name>A0A934SDG3_9RHOB</name>
<keyword evidence="3" id="KW-1185">Reference proteome</keyword>
<proteinExistence type="predicted"/>
<dbReference type="AlphaFoldDB" id="A0A934SDG3"/>